<evidence type="ECO:0008006" key="4">
    <source>
        <dbReference type="Google" id="ProtNLM"/>
    </source>
</evidence>
<feature type="region of interest" description="Disordered" evidence="1">
    <location>
        <begin position="1"/>
        <end position="22"/>
    </location>
</feature>
<dbReference type="Gene3D" id="3.30.450.20">
    <property type="entry name" value="PAS domain"/>
    <property type="match status" value="1"/>
</dbReference>
<accession>A0A2V0PSK0</accession>
<gene>
    <name evidence="2" type="ORF">Rsub_13408</name>
</gene>
<sequence length="237" mass="23813">MRYAQERSPASRLQQPPPAAAAPKELASTFALQRPSADVFDLLWGGSSAAAAAAAPPPSTRAAVQRCSSRMALSLAPGTPTTFAGALQPGAAQARVVTEAAPPFRVVHVGAACPQTRPHVNAAWERLCGWRAADVAAAGGTLAVIQGPATDPAALAHIRAAALAGARAQVVCVNYRRGGEPFVNRLQVSPLLDGSSAVSHLLGVLAEAPEEAWRLGGVAGAGAEAAAAQGAGSGGRE</sequence>
<organism evidence="2 3">
    <name type="scientific">Raphidocelis subcapitata</name>
    <dbReference type="NCBI Taxonomy" id="307507"/>
    <lineage>
        <taxon>Eukaryota</taxon>
        <taxon>Viridiplantae</taxon>
        <taxon>Chlorophyta</taxon>
        <taxon>core chlorophytes</taxon>
        <taxon>Chlorophyceae</taxon>
        <taxon>CS clade</taxon>
        <taxon>Sphaeropleales</taxon>
        <taxon>Selenastraceae</taxon>
        <taxon>Raphidocelis</taxon>
    </lineage>
</organism>
<reference evidence="2 3" key="1">
    <citation type="journal article" date="2018" name="Sci. Rep.">
        <title>Raphidocelis subcapitata (=Pseudokirchneriella subcapitata) provides an insight into genome evolution and environmental adaptations in the Sphaeropleales.</title>
        <authorList>
            <person name="Suzuki S."/>
            <person name="Yamaguchi H."/>
            <person name="Nakajima N."/>
            <person name="Kawachi M."/>
        </authorList>
    </citation>
    <scope>NUCLEOTIDE SEQUENCE [LARGE SCALE GENOMIC DNA]</scope>
    <source>
        <strain evidence="2 3">NIES-35</strain>
    </source>
</reference>
<name>A0A2V0PSK0_9CHLO</name>
<dbReference type="InterPro" id="IPR035965">
    <property type="entry name" value="PAS-like_dom_sf"/>
</dbReference>
<comment type="caution">
    <text evidence="2">The sequence shown here is derived from an EMBL/GenBank/DDBJ whole genome shotgun (WGS) entry which is preliminary data.</text>
</comment>
<dbReference type="Proteomes" id="UP000247498">
    <property type="component" value="Unassembled WGS sequence"/>
</dbReference>
<evidence type="ECO:0000313" key="2">
    <source>
        <dbReference type="EMBL" id="GBG00598.1"/>
    </source>
</evidence>
<evidence type="ECO:0000313" key="3">
    <source>
        <dbReference type="Proteomes" id="UP000247498"/>
    </source>
</evidence>
<proteinExistence type="predicted"/>
<dbReference type="OrthoDB" id="432483at2759"/>
<dbReference type="STRING" id="307507.A0A2V0PSK0"/>
<keyword evidence="3" id="KW-1185">Reference proteome</keyword>
<dbReference type="EMBL" id="BDRX01000257">
    <property type="protein sequence ID" value="GBG00598.1"/>
    <property type="molecule type" value="Genomic_DNA"/>
</dbReference>
<dbReference type="InParanoid" id="A0A2V0PSK0"/>
<dbReference type="AlphaFoldDB" id="A0A2V0PSK0"/>
<protein>
    <recommendedName>
        <fullName evidence="4">PAS domain-containing protein</fullName>
    </recommendedName>
</protein>
<dbReference type="SUPFAM" id="SSF55785">
    <property type="entry name" value="PYP-like sensor domain (PAS domain)"/>
    <property type="match status" value="1"/>
</dbReference>
<evidence type="ECO:0000256" key="1">
    <source>
        <dbReference type="SAM" id="MobiDB-lite"/>
    </source>
</evidence>